<dbReference type="Proteomes" id="UP000001849">
    <property type="component" value="Segment"/>
</dbReference>
<keyword evidence="2" id="KW-1185">Reference proteome</keyword>
<evidence type="ECO:0000313" key="2">
    <source>
        <dbReference type="Proteomes" id="UP000001849"/>
    </source>
</evidence>
<name>B5LJ85_9CAUD</name>
<reference evidence="1 2" key="1">
    <citation type="submission" date="2008-06" db="EMBL/GenBank/DDBJ databases">
        <authorList>
            <person name="Smith A.L."/>
            <person name="Paladin E.C."/>
            <person name="Jacobs-Sera D."/>
            <person name="Hendirx R.W."/>
            <person name="Hatfull G.F."/>
        </authorList>
    </citation>
    <scope>NUCLEOTIDE SEQUENCE [LARGE SCALE GENOMIC DNA]</scope>
</reference>
<sequence length="76" mass="8304">MAKWKNPLASAKPTTVGLFLLVCLWALFQWRDPTPPPVLDQILVASFGVWFANEAIDKKNSGKKDDESADDDDGGG</sequence>
<protein>
    <submittedName>
        <fullName evidence="1">Uncharacterized protein</fullName>
    </submittedName>
</protein>
<accession>B5LJ85</accession>
<evidence type="ECO:0000313" key="1">
    <source>
        <dbReference type="EMBL" id="ACH62082.1"/>
    </source>
</evidence>
<dbReference type="RefSeq" id="YP_002224992.1">
    <property type="nucleotide sequence ID" value="NC_011273.1"/>
</dbReference>
<dbReference type="EMBL" id="EU826466">
    <property type="protein sequence ID" value="ACH62082.1"/>
    <property type="molecule type" value="Genomic_DNA"/>
</dbReference>
<dbReference type="KEGG" id="vg:6920778"/>
<proteinExistence type="predicted"/>
<dbReference type="GeneID" id="6920778"/>
<gene>
    <name evidence="1" type="primary">74</name>
    <name evidence="1" type="ORF">MYRNA_74</name>
</gene>
<organism evidence="1 2">
    <name type="scientific">Mycobacterium phage Myrna</name>
    <dbReference type="NCBI Taxonomy" id="546805"/>
    <lineage>
        <taxon>Viruses</taxon>
        <taxon>Duplodnaviria</taxon>
        <taxon>Heunggongvirae</taxon>
        <taxon>Uroviricota</taxon>
        <taxon>Caudoviricetes</taxon>
        <taxon>Ceeclamvirinae</taxon>
        <taxon>Myrnavirus</taxon>
        <taxon>Myrnavirus myrna</taxon>
    </lineage>
</organism>